<accession>A0A5B8MT02</accession>
<keyword evidence="3" id="KW-1185">Reference proteome</keyword>
<evidence type="ECO:0000313" key="2">
    <source>
        <dbReference type="EMBL" id="QDZ23908.1"/>
    </source>
</evidence>
<keyword evidence="1" id="KW-0812">Transmembrane</keyword>
<proteinExistence type="predicted"/>
<dbReference type="Proteomes" id="UP000316726">
    <property type="component" value="Chromosome 11"/>
</dbReference>
<gene>
    <name evidence="2" type="ORF">A3770_11p64260</name>
</gene>
<name>A0A5B8MT02_9CHLO</name>
<reference evidence="2 3" key="1">
    <citation type="submission" date="2018-07" db="EMBL/GenBank/DDBJ databases">
        <title>The complete nuclear genome of the prasinophyte Chloropicon primus (CCMP1205).</title>
        <authorList>
            <person name="Pombert J.-F."/>
            <person name="Otis C."/>
            <person name="Turmel M."/>
            <person name="Lemieux C."/>
        </authorList>
    </citation>
    <scope>NUCLEOTIDE SEQUENCE [LARGE SCALE GENOMIC DNA]</scope>
    <source>
        <strain evidence="2 3">CCMP1205</strain>
    </source>
</reference>
<feature type="transmembrane region" description="Helical" evidence="1">
    <location>
        <begin position="22"/>
        <end position="42"/>
    </location>
</feature>
<evidence type="ECO:0000256" key="1">
    <source>
        <dbReference type="SAM" id="Phobius"/>
    </source>
</evidence>
<keyword evidence="1" id="KW-1133">Transmembrane helix</keyword>
<evidence type="ECO:0000313" key="3">
    <source>
        <dbReference type="Proteomes" id="UP000316726"/>
    </source>
</evidence>
<dbReference type="EMBL" id="CP031044">
    <property type="protein sequence ID" value="QDZ23908.1"/>
    <property type="molecule type" value="Genomic_DNA"/>
</dbReference>
<protein>
    <submittedName>
        <fullName evidence="2">Uncharacterized protein</fullName>
    </submittedName>
</protein>
<sequence length="326" mass="36539">MSTVAMDYVRDFMEDVKHDRALQLKTFITVVLSITGFSLFCVEDARLHRANDVMHFTQVWDSKSEHKAMREERFPVISICPTTSDFEGQIKQLSCSGYGPNSFRSFNPVPQQISIGTISSATELFNCFTVNEKQDYIGLDSSFFIKCDITYNDLVNQGQARITTWANHDVWPEAIFQEPVSNTYKWKTVLQHRTSEFYMKVKKYDFKGKARWFADLNYGQYMMWNSTQDAGPHASFTLGHEFGGFEEHKQVKLYTTNMMLGTVGGMAFLLSCLNIVAFAFFAGLLQIDRSGSGGGYNSNGGANMYGSQDTAGGIPQSTAGGSYGSI</sequence>
<feature type="transmembrane region" description="Helical" evidence="1">
    <location>
        <begin position="258"/>
        <end position="282"/>
    </location>
</feature>
<dbReference type="AlphaFoldDB" id="A0A5B8MT02"/>
<keyword evidence="1" id="KW-0472">Membrane</keyword>
<organism evidence="2 3">
    <name type="scientific">Chloropicon primus</name>
    <dbReference type="NCBI Taxonomy" id="1764295"/>
    <lineage>
        <taxon>Eukaryota</taxon>
        <taxon>Viridiplantae</taxon>
        <taxon>Chlorophyta</taxon>
        <taxon>Chloropicophyceae</taxon>
        <taxon>Chloropicales</taxon>
        <taxon>Chloropicaceae</taxon>
        <taxon>Chloropicon</taxon>
    </lineage>
</organism>